<evidence type="ECO:0000313" key="3">
    <source>
        <dbReference type="Proteomes" id="UP000318138"/>
    </source>
</evidence>
<dbReference type="KEGG" id="psua:FLK61_29550"/>
<dbReference type="InterPro" id="IPR017946">
    <property type="entry name" value="PLC-like_Pdiesterase_TIM-brl"/>
</dbReference>
<dbReference type="RefSeq" id="WP_176008910.1">
    <property type="nucleotide sequence ID" value="NZ_CP041372.2"/>
</dbReference>
<dbReference type="PANTHER" id="PTHR46211">
    <property type="entry name" value="GLYCEROPHOSPHORYL DIESTER PHOSPHODIESTERASE"/>
    <property type="match status" value="1"/>
</dbReference>
<proteinExistence type="predicted"/>
<evidence type="ECO:0000313" key="2">
    <source>
        <dbReference type="EMBL" id="QKS70875.1"/>
    </source>
</evidence>
<organism evidence="2 3">
    <name type="scientific">Paenalkalicoccus suaedae</name>
    <dbReference type="NCBI Taxonomy" id="2592382"/>
    <lineage>
        <taxon>Bacteria</taxon>
        <taxon>Bacillati</taxon>
        <taxon>Bacillota</taxon>
        <taxon>Bacilli</taxon>
        <taxon>Bacillales</taxon>
        <taxon>Bacillaceae</taxon>
        <taxon>Paenalkalicoccus</taxon>
    </lineage>
</organism>
<dbReference type="PANTHER" id="PTHR46211:SF14">
    <property type="entry name" value="GLYCEROPHOSPHODIESTER PHOSPHODIESTERASE"/>
    <property type="match status" value="1"/>
</dbReference>
<evidence type="ECO:0000259" key="1">
    <source>
        <dbReference type="PROSITE" id="PS51704"/>
    </source>
</evidence>
<dbReference type="Proteomes" id="UP000318138">
    <property type="component" value="Chromosome"/>
</dbReference>
<accession>A0A859FF81</accession>
<dbReference type="EMBL" id="CP041372">
    <property type="protein sequence ID" value="QKS70875.1"/>
    <property type="molecule type" value="Genomic_DNA"/>
</dbReference>
<gene>
    <name evidence="2" type="ORF">FLK61_29550</name>
</gene>
<sequence length="237" mass="27124">MQVIAHRGNKKYYPENTMVAFKSAANYPINGIECDIQLTRDRVPVIIHDPTLERTTNGVGRVADMSYKDISELDAGAPFSNEFSGEKIPSLEEFCAFINQTNLTFHLELKEQLESEGFVKRVLEIVKQAGMIDKTVVSTFIHPYLKEVKEFDSKIETALLTRVPLVNASRYMKRVQADSIHIRHGVQTLLHYRIWARQQKTIRAYNVHTAIDYKRCEARCVSGIISDDPRLMTSFKS</sequence>
<name>A0A859FF81_9BACI</name>
<dbReference type="GO" id="GO:0006629">
    <property type="term" value="P:lipid metabolic process"/>
    <property type="evidence" value="ECO:0007669"/>
    <property type="project" value="InterPro"/>
</dbReference>
<dbReference type="Gene3D" id="3.20.20.190">
    <property type="entry name" value="Phosphatidylinositol (PI) phosphodiesterase"/>
    <property type="match status" value="1"/>
</dbReference>
<dbReference type="SUPFAM" id="SSF51695">
    <property type="entry name" value="PLC-like phosphodiesterases"/>
    <property type="match status" value="1"/>
</dbReference>
<dbReference type="AlphaFoldDB" id="A0A859FF81"/>
<feature type="domain" description="GP-PDE" evidence="1">
    <location>
        <begin position="1"/>
        <end position="236"/>
    </location>
</feature>
<dbReference type="Pfam" id="PF03009">
    <property type="entry name" value="GDPD"/>
    <property type="match status" value="1"/>
</dbReference>
<dbReference type="GO" id="GO:0008081">
    <property type="term" value="F:phosphoric diester hydrolase activity"/>
    <property type="evidence" value="ECO:0007669"/>
    <property type="project" value="InterPro"/>
</dbReference>
<reference evidence="3" key="1">
    <citation type="submission" date="2019-07" db="EMBL/GenBank/DDBJ databases">
        <title>Bacillus alkalisoli sp. nov. isolated from saline soil.</title>
        <authorList>
            <person name="Sun J.-Q."/>
            <person name="Xu L."/>
        </authorList>
    </citation>
    <scope>NUCLEOTIDE SEQUENCE [LARGE SCALE GENOMIC DNA]</scope>
    <source>
        <strain evidence="3">M4U3P1</strain>
    </source>
</reference>
<protein>
    <submittedName>
        <fullName evidence="2">Glycerophosphodiester phosphodiesterase</fullName>
    </submittedName>
</protein>
<keyword evidence="3" id="KW-1185">Reference proteome</keyword>
<dbReference type="PROSITE" id="PS51704">
    <property type="entry name" value="GP_PDE"/>
    <property type="match status" value="1"/>
</dbReference>
<dbReference type="InterPro" id="IPR030395">
    <property type="entry name" value="GP_PDE_dom"/>
</dbReference>